<gene>
    <name evidence="3" type="primary">MRE11</name>
    <name evidence="3" type="ORF">CM83_15513</name>
</gene>
<dbReference type="Pfam" id="PF04152">
    <property type="entry name" value="Mre11_DNA_bind"/>
    <property type="match status" value="1"/>
</dbReference>
<proteinExistence type="predicted"/>
<organism evidence="3">
    <name type="scientific">Lygus hesperus</name>
    <name type="common">Western plant bug</name>
    <dbReference type="NCBI Taxonomy" id="30085"/>
    <lineage>
        <taxon>Eukaryota</taxon>
        <taxon>Metazoa</taxon>
        <taxon>Ecdysozoa</taxon>
        <taxon>Arthropoda</taxon>
        <taxon>Hexapoda</taxon>
        <taxon>Insecta</taxon>
        <taxon>Pterygota</taxon>
        <taxon>Neoptera</taxon>
        <taxon>Paraneoptera</taxon>
        <taxon>Hemiptera</taxon>
        <taxon>Heteroptera</taxon>
        <taxon>Panheteroptera</taxon>
        <taxon>Cimicomorpha</taxon>
        <taxon>Miridae</taxon>
        <taxon>Mirini</taxon>
        <taxon>Lygus</taxon>
    </lineage>
</organism>
<name>A0A0A9YT77_LYGHE</name>
<feature type="compositionally biased region" description="Basic residues" evidence="1">
    <location>
        <begin position="69"/>
        <end position="81"/>
    </location>
</feature>
<dbReference type="InterPro" id="IPR038487">
    <property type="entry name" value="Mre11_capping_dom"/>
</dbReference>
<sequence>MIHEAEEQISHIPDDVLLFHPNLKLPLMRLAVDFSNPHAAPFPQPNLTRFGQQYMDVIANSAELLRPIKPKPIRAPLHHHSTASSKDNRHTNDNSGGGGDFWFPIAPQLSTMDIRSKVAEVFQSNAKDACTLLS</sequence>
<dbReference type="GO" id="GO:0030145">
    <property type="term" value="F:manganese ion binding"/>
    <property type="evidence" value="ECO:0007669"/>
    <property type="project" value="InterPro"/>
</dbReference>
<reference evidence="3" key="2">
    <citation type="submission" date="2014-07" db="EMBL/GenBank/DDBJ databases">
        <authorList>
            <person name="Hull J."/>
        </authorList>
    </citation>
    <scope>NUCLEOTIDE SEQUENCE</scope>
</reference>
<feature type="domain" description="Mre11 DNA-binding" evidence="2">
    <location>
        <begin position="1"/>
        <end position="133"/>
    </location>
</feature>
<dbReference type="SMART" id="SM01347">
    <property type="entry name" value="Mre11_DNA_bind"/>
    <property type="match status" value="1"/>
</dbReference>
<evidence type="ECO:0000256" key="1">
    <source>
        <dbReference type="SAM" id="MobiDB-lite"/>
    </source>
</evidence>
<dbReference type="GO" id="GO:0004519">
    <property type="term" value="F:endonuclease activity"/>
    <property type="evidence" value="ECO:0007669"/>
    <property type="project" value="InterPro"/>
</dbReference>
<dbReference type="EMBL" id="GBHO01008778">
    <property type="protein sequence ID" value="JAG34826.1"/>
    <property type="molecule type" value="Transcribed_RNA"/>
</dbReference>
<dbReference type="AlphaFoldDB" id="A0A0A9YT77"/>
<feature type="region of interest" description="Disordered" evidence="1">
    <location>
        <begin position="69"/>
        <end position="99"/>
    </location>
</feature>
<reference evidence="3" key="1">
    <citation type="journal article" date="2014" name="PLoS ONE">
        <title>Transcriptome-Based Identification of ABC Transporters in the Western Tarnished Plant Bug Lygus hesperus.</title>
        <authorList>
            <person name="Hull J.J."/>
            <person name="Chaney K."/>
            <person name="Geib S.M."/>
            <person name="Fabrick J.A."/>
            <person name="Brent C.S."/>
            <person name="Walsh D."/>
            <person name="Lavine L.C."/>
        </authorList>
    </citation>
    <scope>NUCLEOTIDE SEQUENCE</scope>
</reference>
<dbReference type="GO" id="GO:0006302">
    <property type="term" value="P:double-strand break repair"/>
    <property type="evidence" value="ECO:0007669"/>
    <property type="project" value="InterPro"/>
</dbReference>
<dbReference type="InterPro" id="IPR007281">
    <property type="entry name" value="Mre11_DNA-bd"/>
</dbReference>
<dbReference type="Gene3D" id="3.30.110.110">
    <property type="entry name" value="Mre11, capping domain"/>
    <property type="match status" value="1"/>
</dbReference>
<evidence type="ECO:0000313" key="3">
    <source>
        <dbReference type="EMBL" id="JAG34826.1"/>
    </source>
</evidence>
<accession>A0A0A9YT77</accession>
<dbReference type="GO" id="GO:0005634">
    <property type="term" value="C:nucleus"/>
    <property type="evidence" value="ECO:0007669"/>
    <property type="project" value="InterPro"/>
</dbReference>
<evidence type="ECO:0000259" key="2">
    <source>
        <dbReference type="SMART" id="SM01347"/>
    </source>
</evidence>
<protein>
    <submittedName>
        <fullName evidence="3">Double-strand break repair protein MRE11</fullName>
    </submittedName>
</protein>